<comment type="caution">
    <text evidence="3">The sequence shown here is derived from an EMBL/GenBank/DDBJ whole genome shotgun (WGS) entry which is preliminary data.</text>
</comment>
<keyword evidence="4" id="KW-1185">Reference proteome</keyword>
<dbReference type="EMBL" id="JAATIS010000094">
    <property type="protein sequence ID" value="KAG2470577.1"/>
    <property type="molecule type" value="Genomic_DNA"/>
</dbReference>
<dbReference type="Proteomes" id="UP000886611">
    <property type="component" value="Unassembled WGS sequence"/>
</dbReference>
<dbReference type="Pfam" id="PF19193">
    <property type="entry name" value="Tectonin"/>
    <property type="match status" value="1"/>
</dbReference>
<dbReference type="AlphaFoldDB" id="A0A8X8BYG6"/>
<dbReference type="InterPro" id="IPR006624">
    <property type="entry name" value="Beta-propeller_rpt_TECPR"/>
</dbReference>
<evidence type="ECO:0000313" key="3">
    <source>
        <dbReference type="EMBL" id="KAG2470577.1"/>
    </source>
</evidence>
<feature type="non-terminal residue" evidence="3">
    <location>
        <position position="154"/>
    </location>
</feature>
<organism evidence="3 4">
    <name type="scientific">Polypterus senegalus</name>
    <name type="common">Senegal bichir</name>
    <dbReference type="NCBI Taxonomy" id="55291"/>
    <lineage>
        <taxon>Eukaryota</taxon>
        <taxon>Metazoa</taxon>
        <taxon>Chordata</taxon>
        <taxon>Craniata</taxon>
        <taxon>Vertebrata</taxon>
        <taxon>Euteleostomi</taxon>
        <taxon>Actinopterygii</taxon>
        <taxon>Polypteriformes</taxon>
        <taxon>Polypteridae</taxon>
        <taxon>Polypterus</taxon>
    </lineage>
</organism>
<accession>A0A8X8BYG6</accession>
<keyword evidence="1" id="KW-0430">Lectin</keyword>
<evidence type="ECO:0000313" key="4">
    <source>
        <dbReference type="Proteomes" id="UP000886611"/>
    </source>
</evidence>
<evidence type="ECO:0000256" key="2">
    <source>
        <dbReference type="ARBA" id="ARBA00038331"/>
    </source>
</evidence>
<proteinExistence type="inferred from homology"/>
<reference evidence="3 4" key="1">
    <citation type="journal article" date="2021" name="Cell">
        <title>Tracing the genetic footprints of vertebrate landing in non-teleost ray-finned fishes.</title>
        <authorList>
            <person name="Bi X."/>
            <person name="Wang K."/>
            <person name="Yang L."/>
            <person name="Pan H."/>
            <person name="Jiang H."/>
            <person name="Wei Q."/>
            <person name="Fang M."/>
            <person name="Yu H."/>
            <person name="Zhu C."/>
            <person name="Cai Y."/>
            <person name="He Y."/>
            <person name="Gan X."/>
            <person name="Zeng H."/>
            <person name="Yu D."/>
            <person name="Zhu Y."/>
            <person name="Jiang H."/>
            <person name="Qiu Q."/>
            <person name="Yang H."/>
            <person name="Zhang Y.E."/>
            <person name="Wang W."/>
            <person name="Zhu M."/>
            <person name="He S."/>
            <person name="Zhang G."/>
        </authorList>
    </citation>
    <scope>NUCLEOTIDE SEQUENCE [LARGE SCALE GENOMIC DNA]</scope>
    <source>
        <strain evidence="3">Bchr_013</strain>
    </source>
</reference>
<dbReference type="SMART" id="SM00706">
    <property type="entry name" value="TECPR"/>
    <property type="match status" value="3"/>
</dbReference>
<sequence>MFVLLLAMAGILLVWNILYFVVLKCQQLAGSLEQIDAGLGMLVGVNSNDNIYILFGGTWVQLPGALQHVTVGPAGLWGVNSANQIYKMVNGNWVHVPGWLQQIDAGGDQFVAGVNMYNDIYCRGGMAHGNYKQSITCSMGTPDRRPHVLLLWPH</sequence>
<dbReference type="PANTHER" id="PTHR23250">
    <property type="entry name" value="DYSFERLIN-RELATED"/>
    <property type="match status" value="1"/>
</dbReference>
<name>A0A8X8BYG6_POLSE</name>
<feature type="non-terminal residue" evidence="3">
    <location>
        <position position="1"/>
    </location>
</feature>
<comment type="similarity">
    <text evidence="2">Belongs to the tectonin family.</text>
</comment>
<dbReference type="InterPro" id="IPR051513">
    <property type="entry name" value="Tectonin_beta-prop"/>
</dbReference>
<gene>
    <name evidence="3" type="primary">Fel_2</name>
    <name evidence="3" type="ORF">GTO96_0006396</name>
</gene>
<dbReference type="GO" id="GO:0030246">
    <property type="term" value="F:carbohydrate binding"/>
    <property type="evidence" value="ECO:0007669"/>
    <property type="project" value="UniProtKB-KW"/>
</dbReference>
<dbReference type="PANTHER" id="PTHR23250:SF3">
    <property type="entry name" value="FISH-EGG LECTIN-LIKE ISOFORM X1-RELATED"/>
    <property type="match status" value="1"/>
</dbReference>
<evidence type="ECO:0000256" key="1">
    <source>
        <dbReference type="ARBA" id="ARBA00022734"/>
    </source>
</evidence>
<protein>
    <submittedName>
        <fullName evidence="3">FEL protein</fullName>
    </submittedName>
</protein>